<sequence>MRRVAFLEARDLSFSIPPSHLPSLPPSLASPRTNCSGSTTAKSVVSGSIDSTTARSISRTRMLSSAPWAPSQAG</sequence>
<feature type="compositionally biased region" description="Polar residues" evidence="1">
    <location>
        <begin position="32"/>
        <end position="63"/>
    </location>
</feature>
<protein>
    <submittedName>
        <fullName evidence="2">Uncharacterized protein</fullName>
    </submittedName>
</protein>
<evidence type="ECO:0000256" key="1">
    <source>
        <dbReference type="SAM" id="MobiDB-lite"/>
    </source>
</evidence>
<dbReference type="Proteomes" id="UP000019335">
    <property type="component" value="Unassembled WGS sequence"/>
</dbReference>
<accession>W7TQ82</accession>
<feature type="region of interest" description="Disordered" evidence="1">
    <location>
        <begin position="20"/>
        <end position="74"/>
    </location>
</feature>
<keyword evidence="3" id="KW-1185">Reference proteome</keyword>
<name>W7TQ82_9STRA</name>
<organism evidence="2 3">
    <name type="scientific">Nannochloropsis gaditana</name>
    <dbReference type="NCBI Taxonomy" id="72520"/>
    <lineage>
        <taxon>Eukaryota</taxon>
        <taxon>Sar</taxon>
        <taxon>Stramenopiles</taxon>
        <taxon>Ochrophyta</taxon>
        <taxon>Eustigmatophyceae</taxon>
        <taxon>Eustigmatales</taxon>
        <taxon>Monodopsidaceae</taxon>
        <taxon>Nannochloropsis</taxon>
    </lineage>
</organism>
<dbReference type="AlphaFoldDB" id="W7TQ82"/>
<evidence type="ECO:0000313" key="3">
    <source>
        <dbReference type="Proteomes" id="UP000019335"/>
    </source>
</evidence>
<gene>
    <name evidence="2" type="ORF">Naga_104134g1</name>
</gene>
<comment type="caution">
    <text evidence="2">The sequence shown here is derived from an EMBL/GenBank/DDBJ whole genome shotgun (WGS) entry which is preliminary data.</text>
</comment>
<reference evidence="2 3" key="1">
    <citation type="journal article" date="2014" name="Mol. Plant">
        <title>Chromosome Scale Genome Assembly and Transcriptome Profiling of Nannochloropsis gaditana in Nitrogen Depletion.</title>
        <authorList>
            <person name="Corteggiani Carpinelli E."/>
            <person name="Telatin A."/>
            <person name="Vitulo N."/>
            <person name="Forcato C."/>
            <person name="D'Angelo M."/>
            <person name="Schiavon R."/>
            <person name="Vezzi A."/>
            <person name="Giacometti G.M."/>
            <person name="Morosinotto T."/>
            <person name="Valle G."/>
        </authorList>
    </citation>
    <scope>NUCLEOTIDE SEQUENCE [LARGE SCALE GENOMIC DNA]</scope>
    <source>
        <strain evidence="2 3">B-31</strain>
    </source>
</reference>
<evidence type="ECO:0000313" key="2">
    <source>
        <dbReference type="EMBL" id="EWM22536.1"/>
    </source>
</evidence>
<proteinExistence type="predicted"/>
<dbReference type="EMBL" id="AZIL01002170">
    <property type="protein sequence ID" value="EWM22536.1"/>
    <property type="molecule type" value="Genomic_DNA"/>
</dbReference>